<dbReference type="Pfam" id="PF02866">
    <property type="entry name" value="Ldh_1_C"/>
    <property type="match status" value="1"/>
</dbReference>
<dbReference type="GO" id="GO:0004459">
    <property type="term" value="F:L-lactate dehydrogenase (NAD+) activity"/>
    <property type="evidence" value="ECO:0007669"/>
    <property type="project" value="TreeGrafter"/>
</dbReference>
<feature type="region of interest" description="Disordered" evidence="3">
    <location>
        <begin position="606"/>
        <end position="672"/>
    </location>
</feature>
<dbReference type="Proteomes" id="UP000694920">
    <property type="component" value="Unplaced"/>
</dbReference>
<dbReference type="InterPro" id="IPR022383">
    <property type="entry name" value="Lactate/malate_DH_C"/>
</dbReference>
<organism evidence="6 7">
    <name type="scientific">Cephus cinctus</name>
    <name type="common">Wheat stem sawfly</name>
    <dbReference type="NCBI Taxonomy" id="211228"/>
    <lineage>
        <taxon>Eukaryota</taxon>
        <taxon>Metazoa</taxon>
        <taxon>Ecdysozoa</taxon>
        <taxon>Arthropoda</taxon>
        <taxon>Hexapoda</taxon>
        <taxon>Insecta</taxon>
        <taxon>Pterygota</taxon>
        <taxon>Neoptera</taxon>
        <taxon>Endopterygota</taxon>
        <taxon>Hymenoptera</taxon>
        <taxon>Cephoidea</taxon>
        <taxon>Cephidae</taxon>
        <taxon>Cephus</taxon>
    </lineage>
</organism>
<keyword evidence="2" id="KW-0520">NAD</keyword>
<sequence length="1044" mass="118721">MSIPKENDERTWKNDKKLQEDELPPEYEIKKKVKADSRDLISTRYRQRENEGPLLNSICQSGSDHLKIASERYDFFDTVSPKEQESGTEYHGNAMAQPLSCVQMENSAKDQIKDADDKRLQDITERREMKNYDAKTERKMCYMLNCPVNKKLKHEKLCNTDECPAVIRKKIIKETKKSEKCNKKNPLMILGEAVINTFMDKESSKLSKNEKKWKKKYNLETPNEQLQDFNNSCCQTKDKLSYEHRYKYLSQQEDSNSLLEFSKPVTTSCTTLKYPISKNHEVTKELIEKSNYNDEQSQLNYAMQSRLNSLRGCPNTPCKLKEKDEIYFAKHVPKEIKERSPQLLLSCYENYSASERDGNPRYVGADIIEMKEISGEGVPRRNEMKGERTALDAGKGSEIKGQEKLSVIAPRVRGSFNEERTFCSSGNINYLEEKLTERTRSKQCKGCSNSLSETANNFSESYNDKMDRSYLVNDVAVKSDLIPNSHAFPVLLKDKECLESTGFRKRIRSDKSDIDIGTISPLKAVADVDVRENKISKNNDNSPSGQSFRPVINWNMDQAPVPKEIDARASNKFDATKLSNRNNGIDHFENIPFYEKNGTAVYALSNSRSEENNKNPPDPTEGLEYSSKRDEKPFRNSLKNLRQTSADNLIKKASSKKVTISEEDADSDCYTNSSDIPPANKVSVHLLDGTKRNYRNFSEDPNIIEHNEVPRNKVTFVGANSISSACAMSLILKDITREIMFYDDQSVSRLLDDTIDIRRASSYTEQSNILCSNDPTDTATSQLVIIIGENASKNQNKMNVVRKNIQRLNNYVRNLAEHSPEAVFLVAVEPVDLMSWVVWRMTQLPSNQVIGTGTNLDTVNLRNLLAKKVNLPINIIDAWIIGERGENCLPVWSSVNMVDSKLSHLSGSQIAEEWSDILEAFVRGNADTNSARGHLEWTVIMSIVDLCQTILQNRKNVHSVSTLVGGHYDVDLEVFLSVPCKISARGVQNIIKLRLTKREKELFKHSATVCKKVLNDCQLNLPAGDVIEVPEEDEEVFSSFPVRR</sequence>
<feature type="region of interest" description="Disordered" evidence="3">
    <location>
        <begin position="1"/>
        <end position="25"/>
    </location>
</feature>
<evidence type="ECO:0000259" key="4">
    <source>
        <dbReference type="Pfam" id="PF00056"/>
    </source>
</evidence>
<dbReference type="AlphaFoldDB" id="A0AAJ7RDD0"/>
<feature type="compositionally biased region" description="Basic and acidic residues" evidence="3">
    <location>
        <begin position="1"/>
        <end position="20"/>
    </location>
</feature>
<feature type="compositionally biased region" description="Polar residues" evidence="3">
    <location>
        <begin position="637"/>
        <end position="647"/>
    </location>
</feature>
<dbReference type="RefSeq" id="XP_024938773.1">
    <property type="nucleotide sequence ID" value="XM_025083005.1"/>
</dbReference>
<dbReference type="Gene3D" id="3.90.110.10">
    <property type="entry name" value="Lactate dehydrogenase/glycoside hydrolase, family 4, C-terminal"/>
    <property type="match status" value="1"/>
</dbReference>
<dbReference type="SUPFAM" id="SSF51735">
    <property type="entry name" value="NAD(P)-binding Rossmann-fold domains"/>
    <property type="match status" value="1"/>
</dbReference>
<dbReference type="Gene3D" id="3.40.50.720">
    <property type="entry name" value="NAD(P)-binding Rossmann-like Domain"/>
    <property type="match status" value="1"/>
</dbReference>
<protein>
    <submittedName>
        <fullName evidence="7">Uncharacterized protein LOC107265889 isoform X1</fullName>
    </submittedName>
</protein>
<evidence type="ECO:0000313" key="7">
    <source>
        <dbReference type="RefSeq" id="XP_024938773.1"/>
    </source>
</evidence>
<dbReference type="InterPro" id="IPR036291">
    <property type="entry name" value="NAD(P)-bd_dom_sf"/>
</dbReference>
<dbReference type="InterPro" id="IPR001236">
    <property type="entry name" value="Lactate/malate_DH_N"/>
</dbReference>
<dbReference type="InterPro" id="IPR001557">
    <property type="entry name" value="L-lactate/malate_DH"/>
</dbReference>
<dbReference type="PRINTS" id="PR00086">
    <property type="entry name" value="LLDHDRGNASE"/>
</dbReference>
<proteinExistence type="predicted"/>
<dbReference type="SUPFAM" id="SSF56327">
    <property type="entry name" value="LDH C-terminal domain-like"/>
    <property type="match status" value="1"/>
</dbReference>
<evidence type="ECO:0000313" key="6">
    <source>
        <dbReference type="Proteomes" id="UP000694920"/>
    </source>
</evidence>
<evidence type="ECO:0000256" key="3">
    <source>
        <dbReference type="SAM" id="MobiDB-lite"/>
    </source>
</evidence>
<keyword evidence="6" id="KW-1185">Reference proteome</keyword>
<feature type="domain" description="Lactate/malate dehydrogenase C-terminal" evidence="5">
    <location>
        <begin position="854"/>
        <end position="1016"/>
    </location>
</feature>
<dbReference type="GO" id="GO:0006089">
    <property type="term" value="P:lactate metabolic process"/>
    <property type="evidence" value="ECO:0007669"/>
    <property type="project" value="TreeGrafter"/>
</dbReference>
<evidence type="ECO:0000256" key="2">
    <source>
        <dbReference type="ARBA" id="ARBA00023027"/>
    </source>
</evidence>
<evidence type="ECO:0000259" key="5">
    <source>
        <dbReference type="Pfam" id="PF02866"/>
    </source>
</evidence>
<reference evidence="7" key="1">
    <citation type="submission" date="2025-08" db="UniProtKB">
        <authorList>
            <consortium name="RefSeq"/>
        </authorList>
    </citation>
    <scope>IDENTIFICATION</scope>
</reference>
<dbReference type="PANTHER" id="PTHR43128:SF16">
    <property type="entry name" value="L-LACTATE DEHYDROGENASE"/>
    <property type="match status" value="1"/>
</dbReference>
<dbReference type="PANTHER" id="PTHR43128">
    <property type="entry name" value="L-2-HYDROXYCARBOXYLATE DEHYDROGENASE (NAD(P)(+))"/>
    <property type="match status" value="1"/>
</dbReference>
<keyword evidence="1" id="KW-0560">Oxidoreductase</keyword>
<feature type="domain" description="Lactate/malate dehydrogenase N-terminal" evidence="4">
    <location>
        <begin position="713"/>
        <end position="851"/>
    </location>
</feature>
<gene>
    <name evidence="7" type="primary">LOC107265889</name>
</gene>
<evidence type="ECO:0000256" key="1">
    <source>
        <dbReference type="ARBA" id="ARBA00023002"/>
    </source>
</evidence>
<accession>A0AAJ7RDD0</accession>
<dbReference type="GeneID" id="107265889"/>
<name>A0AAJ7RDD0_CEPCN</name>
<dbReference type="Pfam" id="PF00056">
    <property type="entry name" value="Ldh_1_N"/>
    <property type="match status" value="1"/>
</dbReference>
<dbReference type="InterPro" id="IPR015955">
    <property type="entry name" value="Lactate_DH/Glyco_Ohase_4_C"/>
</dbReference>
<dbReference type="KEGG" id="ccin:107265889"/>